<accession>A0A1W1VNJ2</accession>
<dbReference type="GO" id="GO:0030261">
    <property type="term" value="P:chromosome condensation"/>
    <property type="evidence" value="ECO:0007669"/>
    <property type="project" value="InterPro"/>
</dbReference>
<comment type="function">
    <text evidence="7">Required for chromosome condensation and partitioning.</text>
</comment>
<evidence type="ECO:0000313" key="9">
    <source>
        <dbReference type="EMBL" id="SMB94843.1"/>
    </source>
</evidence>
<dbReference type="OrthoDB" id="9808768at2"/>
<dbReference type="Proteomes" id="UP000192569">
    <property type="component" value="Chromosome I"/>
</dbReference>
<dbReference type="SUPFAM" id="SSF75553">
    <property type="entry name" value="Smc hinge domain"/>
    <property type="match status" value="1"/>
</dbReference>
<evidence type="ECO:0000256" key="2">
    <source>
        <dbReference type="ARBA" id="ARBA00022490"/>
    </source>
</evidence>
<dbReference type="Gene3D" id="3.40.50.300">
    <property type="entry name" value="P-loop containing nucleotide triphosphate hydrolases"/>
    <property type="match status" value="2"/>
</dbReference>
<dbReference type="InterPro" id="IPR003395">
    <property type="entry name" value="RecF/RecN/SMC_N"/>
</dbReference>
<dbReference type="RefSeq" id="WP_084664641.1">
    <property type="nucleotide sequence ID" value="NZ_LT838272.1"/>
</dbReference>
<dbReference type="EMBL" id="LT838272">
    <property type="protein sequence ID" value="SMB94843.1"/>
    <property type="molecule type" value="Genomic_DNA"/>
</dbReference>
<dbReference type="FunFam" id="3.40.50.300:FF:000901">
    <property type="entry name" value="Chromosome partition protein Smc"/>
    <property type="match status" value="1"/>
</dbReference>
<evidence type="ECO:0000313" key="10">
    <source>
        <dbReference type="Proteomes" id="UP000192569"/>
    </source>
</evidence>
<dbReference type="STRING" id="698762.SAMN00808754_1122"/>
<organism evidence="9 10">
    <name type="scientific">Thermanaeromonas toyohensis ToBE</name>
    <dbReference type="NCBI Taxonomy" id="698762"/>
    <lineage>
        <taxon>Bacteria</taxon>
        <taxon>Bacillati</taxon>
        <taxon>Bacillota</taxon>
        <taxon>Clostridia</taxon>
        <taxon>Neomoorellales</taxon>
        <taxon>Neomoorellaceae</taxon>
        <taxon>Thermanaeromonas</taxon>
    </lineage>
</organism>
<dbReference type="InterPro" id="IPR010935">
    <property type="entry name" value="SMC_hinge"/>
</dbReference>
<dbReference type="CDD" id="cd03278">
    <property type="entry name" value="ABC_SMC_barmotin"/>
    <property type="match status" value="2"/>
</dbReference>
<dbReference type="Gene3D" id="3.30.70.1620">
    <property type="match status" value="1"/>
</dbReference>
<dbReference type="NCBIfam" id="TIGR02168">
    <property type="entry name" value="SMC_prok_B"/>
    <property type="match status" value="1"/>
</dbReference>
<dbReference type="GO" id="GO:0005737">
    <property type="term" value="C:cytoplasm"/>
    <property type="evidence" value="ECO:0007669"/>
    <property type="project" value="UniProtKB-SubCell"/>
</dbReference>
<feature type="domain" description="SMC hinge" evidence="8">
    <location>
        <begin position="523"/>
        <end position="641"/>
    </location>
</feature>
<dbReference type="SUPFAM" id="SSF52540">
    <property type="entry name" value="P-loop containing nucleoside triphosphate hydrolases"/>
    <property type="match status" value="1"/>
</dbReference>
<keyword evidence="6 7" id="KW-0238">DNA-binding</keyword>
<feature type="coiled-coil region" evidence="7">
    <location>
        <begin position="996"/>
        <end position="1023"/>
    </location>
</feature>
<dbReference type="SMART" id="SM00968">
    <property type="entry name" value="SMC_hinge"/>
    <property type="match status" value="1"/>
</dbReference>
<dbReference type="FunFam" id="3.40.50.300:FF:000984">
    <property type="entry name" value="Chromosome partition protein Smc"/>
    <property type="match status" value="1"/>
</dbReference>
<evidence type="ECO:0000256" key="5">
    <source>
        <dbReference type="ARBA" id="ARBA00023054"/>
    </source>
</evidence>
<dbReference type="PANTHER" id="PTHR43977">
    <property type="entry name" value="STRUCTURAL MAINTENANCE OF CHROMOSOMES PROTEIN 3"/>
    <property type="match status" value="1"/>
</dbReference>
<dbReference type="GO" id="GO:0007062">
    <property type="term" value="P:sister chromatid cohesion"/>
    <property type="evidence" value="ECO:0007669"/>
    <property type="project" value="InterPro"/>
</dbReference>
<evidence type="ECO:0000256" key="4">
    <source>
        <dbReference type="ARBA" id="ARBA00022840"/>
    </source>
</evidence>
<dbReference type="GO" id="GO:0007059">
    <property type="term" value="P:chromosome segregation"/>
    <property type="evidence" value="ECO:0007669"/>
    <property type="project" value="UniProtKB-UniRule"/>
</dbReference>
<comment type="similarity">
    <text evidence="7">Belongs to the SMC family.</text>
</comment>
<dbReference type="PIRSF" id="PIRSF005719">
    <property type="entry name" value="SMC"/>
    <property type="match status" value="1"/>
</dbReference>
<reference evidence="9 10" key="1">
    <citation type="submission" date="2017-04" db="EMBL/GenBank/DDBJ databases">
        <authorList>
            <person name="Afonso C.L."/>
            <person name="Miller P.J."/>
            <person name="Scott M.A."/>
            <person name="Spackman E."/>
            <person name="Goraichik I."/>
            <person name="Dimitrov K.M."/>
            <person name="Suarez D.L."/>
            <person name="Swayne D.E."/>
        </authorList>
    </citation>
    <scope>NUCLEOTIDE SEQUENCE [LARGE SCALE GENOMIC DNA]</scope>
    <source>
        <strain evidence="9 10">ToBE</strain>
    </source>
</reference>
<protein>
    <recommendedName>
        <fullName evidence="7">Chromosome partition protein Smc</fullName>
    </recommendedName>
</protein>
<comment type="subcellular location">
    <subcellularLocation>
        <location evidence="1 7">Cytoplasm</location>
    </subcellularLocation>
</comment>
<dbReference type="GO" id="GO:0016887">
    <property type="term" value="F:ATP hydrolysis activity"/>
    <property type="evidence" value="ECO:0007669"/>
    <property type="project" value="InterPro"/>
</dbReference>
<gene>
    <name evidence="7" type="primary">smc</name>
    <name evidence="9" type="ORF">SAMN00808754_1122</name>
</gene>
<evidence type="ECO:0000256" key="1">
    <source>
        <dbReference type="ARBA" id="ARBA00004496"/>
    </source>
</evidence>
<sequence length="1185" mass="135351">MLLKSLEIQGFKTFVDRIKLEFGPGITCIVGPNGSGKSNIVDAIAWVLGEQSARALRGSRMEDVIFAGSEKRRPVGLAEVTLVLDNTDGTLPLPYPEIAITRRLMRSGESEYKLNKIPCRLRDIQELLMDTGAGREKFSFIGQGRLEEILTAHPEERRLLLEEVAGITRSRWRKEQVLKRLAETEQDLVRLKDILRELETQLEPLEKEAQRVRRYQKLVKALRLAELIEKEKELKALTQKIEDCKERKEKLQGEFIKVQEERERLAELLTHRAQEVETAELEKQRLERELRTQAAELEKTRGEERILKERQELINKRLAEYEQELSLLEKELASLASEQKGCLQRLAQLKKEREDLQAESLELEGKIRELQARKEQALRGLARWQEEFRQAGDSFLHLQSEWARLLEREGLEKHRLAQEKGELKDLIAKAQRLQQDKENWRIELKKWETTLEGLKSRRYTLKDEMATQQKNLKELETHLSSLEERRQALLTHLRVLYRARKERQGFFEGVKAILTAAEKGNIGGILGVVAEKIEVPPGLEKALEAALGSAAQNILVETAKDAEAAIRFLKETKGGWATFLPLDWLFSRTLPARPLDVVGEEGVLGVASELVQYEKTLQPAMEYLLGYTIVVRDVNLALRLAPRLRPPARLVTLDGDLIHPQGTITGGFLYKRQGFFTQMAEIRSREEEVVAIEAELQRIKEERNKLVSVLDEAREELLKLEGEISTAKGRIPVLLQAISEAAEELRALEDKISLRKSKLEGINEVSLKLLEQKELLKNQMEAIKAHKVSLEEKLRIATREVEEAEENLKSSQQRLASVLTRLETLELISRELEAQLTSLERRQGNLSSRRREILREKEEKEKVVVRLKQEYQNLIEKLKELITSYGQLEETLQHVTKAAWEQQKEYSRLVAQRNGLEREMEDLSNRLQKEEVNLARLEAALNNGYQQLNLLYGPDWPELLAKPRPHLLKKVPEAKKRLSAKLEELGQVDVGALGEFERLKSRYQQLAKEVADLENGRASLQAALREIDTFMAAKLQNTLREVQEAFNYLFQELFGGGEAKLVLSGDGDILSAGIDVIARPPGKKPQHLALLSGGEKALTAVAFVFALLKVRPQSFCIFDEIDTALDEANVQRFAQLLRSFSSKTQFIVISHRHGTMEAADVLYGVTMEEEGVSRLVSVRLEQIPA</sequence>
<keyword evidence="10" id="KW-1185">Reference proteome</keyword>
<comment type="domain">
    <text evidence="7">Contains large globular domains required for ATP hydrolysis at each terminus and a third globular domain forming a flexible hinge near the middle of the molecule. These domains are separated by coiled-coil structures.</text>
</comment>
<dbReference type="Pfam" id="PF06470">
    <property type="entry name" value="SMC_hinge"/>
    <property type="match status" value="1"/>
</dbReference>
<feature type="coiled-coil region" evidence="7">
    <location>
        <begin position="174"/>
        <end position="387"/>
    </location>
</feature>
<dbReference type="InterPro" id="IPR027417">
    <property type="entry name" value="P-loop_NTPase"/>
</dbReference>
<feature type="coiled-coil region" evidence="7">
    <location>
        <begin position="682"/>
        <end position="947"/>
    </location>
</feature>
<dbReference type="SUPFAM" id="SSF90257">
    <property type="entry name" value="Myosin rod fragments"/>
    <property type="match status" value="1"/>
</dbReference>
<dbReference type="InterPro" id="IPR024704">
    <property type="entry name" value="SMC"/>
</dbReference>
<keyword evidence="2 7" id="KW-0963">Cytoplasm</keyword>
<keyword evidence="4 7" id="KW-0067">ATP-binding</keyword>
<evidence type="ECO:0000256" key="6">
    <source>
        <dbReference type="ARBA" id="ARBA00023125"/>
    </source>
</evidence>
<feature type="binding site" evidence="7">
    <location>
        <begin position="32"/>
        <end position="39"/>
    </location>
    <ligand>
        <name>ATP</name>
        <dbReference type="ChEBI" id="CHEBI:30616"/>
    </ligand>
</feature>
<dbReference type="AlphaFoldDB" id="A0A1W1VNJ2"/>
<evidence type="ECO:0000256" key="7">
    <source>
        <dbReference type="HAMAP-Rule" id="MF_01894"/>
    </source>
</evidence>
<dbReference type="GO" id="GO:0006260">
    <property type="term" value="P:DNA replication"/>
    <property type="evidence" value="ECO:0007669"/>
    <property type="project" value="UniProtKB-UniRule"/>
</dbReference>
<evidence type="ECO:0000259" key="8">
    <source>
        <dbReference type="SMART" id="SM00968"/>
    </source>
</evidence>
<dbReference type="GO" id="GO:0003677">
    <property type="term" value="F:DNA binding"/>
    <property type="evidence" value="ECO:0007669"/>
    <property type="project" value="UniProtKB-UniRule"/>
</dbReference>
<dbReference type="GO" id="GO:0005694">
    <property type="term" value="C:chromosome"/>
    <property type="evidence" value="ECO:0007669"/>
    <property type="project" value="InterPro"/>
</dbReference>
<dbReference type="InterPro" id="IPR011890">
    <property type="entry name" value="SMC_prok"/>
</dbReference>
<dbReference type="Pfam" id="PF02463">
    <property type="entry name" value="SMC_N"/>
    <property type="match status" value="1"/>
</dbReference>
<evidence type="ECO:0000256" key="3">
    <source>
        <dbReference type="ARBA" id="ARBA00022741"/>
    </source>
</evidence>
<feature type="coiled-coil region" evidence="7">
    <location>
        <begin position="413"/>
        <end position="492"/>
    </location>
</feature>
<keyword evidence="5 7" id="KW-0175">Coiled coil</keyword>
<dbReference type="GO" id="GO:0005524">
    <property type="term" value="F:ATP binding"/>
    <property type="evidence" value="ECO:0007669"/>
    <property type="project" value="UniProtKB-UniRule"/>
</dbReference>
<dbReference type="InterPro" id="IPR036277">
    <property type="entry name" value="SMC_hinge_sf"/>
</dbReference>
<dbReference type="HAMAP" id="MF_01894">
    <property type="entry name" value="Smc_prok"/>
    <property type="match status" value="1"/>
</dbReference>
<name>A0A1W1VNJ2_9FIRM</name>
<proteinExistence type="inferred from homology"/>
<keyword evidence="3 7" id="KW-0547">Nucleotide-binding</keyword>
<dbReference type="Gene3D" id="1.20.1060.20">
    <property type="match status" value="1"/>
</dbReference>
<comment type="subunit">
    <text evidence="7">Homodimer.</text>
</comment>